<evidence type="ECO:0000256" key="2">
    <source>
        <dbReference type="ARBA" id="ARBA00004496"/>
    </source>
</evidence>
<accession>A0A1I8AQ76</accession>
<evidence type="ECO:0000259" key="9">
    <source>
        <dbReference type="Pfam" id="PF01593"/>
    </source>
</evidence>
<keyword evidence="8" id="KW-0812">Transmembrane</keyword>
<protein>
    <submittedName>
        <fullName evidence="11">Amino_oxidase domain-containing protein</fullName>
    </submittedName>
</protein>
<dbReference type="InterPro" id="IPR036188">
    <property type="entry name" value="FAD/NAD-bd_sf"/>
</dbReference>
<dbReference type="SUPFAM" id="SSF51905">
    <property type="entry name" value="FAD/NAD(P)-binding domain"/>
    <property type="match status" value="1"/>
</dbReference>
<dbReference type="Pfam" id="PF01593">
    <property type="entry name" value="Amino_oxidase"/>
    <property type="match status" value="1"/>
</dbReference>
<keyword evidence="8" id="KW-0472">Membrane</keyword>
<dbReference type="GO" id="GO:0005737">
    <property type="term" value="C:cytoplasm"/>
    <property type="evidence" value="ECO:0007669"/>
    <property type="project" value="UniProtKB-SubCell"/>
</dbReference>
<dbReference type="Proteomes" id="UP000095287">
    <property type="component" value="Unplaced"/>
</dbReference>
<dbReference type="InterPro" id="IPR002937">
    <property type="entry name" value="Amino_oxidase"/>
</dbReference>
<keyword evidence="4" id="KW-0963">Cytoplasm</keyword>
<keyword evidence="5" id="KW-0285">Flavoprotein</keyword>
<sequence>MKEKKERVTTRVKDRIQRQQRNPYHCDIKLFVSGNVLNGVVRPAPTVFFICDNATFYIWSQRSFTTRISLLRRCVSLQARRVICVDCEEEHATSVTLCLTQSPIILIVHCSTLFDSVEVGYWKSPEDRTTTLVLCIHLIVMTVILLPNMKLPFILKLWTLLLAMSHAAPNKTKKSPSVAVVGAGFAGLAAVGRLRELGFEEVILFEGSDHFGGRVHSIPFGTGRLQQGAQYINGKDNEIYRIAEKLNLIVGEEPDDTWYANGDIYMGECNTNKALVEEWYKFTDPLEDKYREMGENPSNYALGMGDVYAKDYKLFLSRHNRSEVNVFDALNRFYVSFWEGEMGAMQDYALANFALWDDGEGEAKTYTMNEGEMGAMQDYALANFALWDDGEGEAKTYTMNEVGFYGIAKYLKSFVPDEMVKYGHFVKNIDYRGPKVQITVQQGPKTFRYPKQFDHVIVTSSLGHLKRYARTLFKPQLPSQKLEAIDAIGYVLLASCSTSTRFPNLNGTSGTSSLMQYVNTISELEWDERVLVLWVAAHGTEALDGVKDDHLGKMITEHLRFSMNDHNVPAPKQLIREHWVSNKLFLGAYSYISSKSANLPGGGYPAMMEPVASKVFFAGEATHPSMYQTTIGAYESGRREAERIAKLVGL</sequence>
<dbReference type="WBParaSite" id="L893_g7752.t1">
    <property type="protein sequence ID" value="L893_g7752.t1"/>
    <property type="gene ID" value="L893_g7752"/>
</dbReference>
<name>A0A1I8AQ76_9BILA</name>
<dbReference type="PANTHER" id="PTHR10742:SF405">
    <property type="entry name" value="PEROXISOMAL N(1)-ACETYL-SPERMINE_SPERMIDINE OXIDASE"/>
    <property type="match status" value="1"/>
</dbReference>
<feature type="domain" description="Amine oxidase" evidence="9">
    <location>
        <begin position="185"/>
        <end position="644"/>
    </location>
</feature>
<evidence type="ECO:0000256" key="4">
    <source>
        <dbReference type="ARBA" id="ARBA00022490"/>
    </source>
</evidence>
<keyword evidence="10" id="KW-1185">Reference proteome</keyword>
<evidence type="ECO:0000256" key="1">
    <source>
        <dbReference type="ARBA" id="ARBA00001974"/>
    </source>
</evidence>
<dbReference type="AlphaFoldDB" id="A0A1I8AQ76"/>
<dbReference type="InterPro" id="IPR050281">
    <property type="entry name" value="Flavin_monoamine_oxidase"/>
</dbReference>
<keyword evidence="6" id="KW-0274">FAD</keyword>
<comment type="subcellular location">
    <subcellularLocation>
        <location evidence="2">Cytoplasm</location>
    </subcellularLocation>
</comment>
<dbReference type="PANTHER" id="PTHR10742">
    <property type="entry name" value="FLAVIN MONOAMINE OXIDASE"/>
    <property type="match status" value="1"/>
</dbReference>
<evidence type="ECO:0000256" key="7">
    <source>
        <dbReference type="ARBA" id="ARBA00023002"/>
    </source>
</evidence>
<reference evidence="11" key="1">
    <citation type="submission" date="2016-11" db="UniProtKB">
        <authorList>
            <consortium name="WormBaseParasite"/>
        </authorList>
    </citation>
    <scope>IDENTIFICATION</scope>
</reference>
<dbReference type="Gene3D" id="3.50.50.60">
    <property type="entry name" value="FAD/NAD(P)-binding domain"/>
    <property type="match status" value="1"/>
</dbReference>
<evidence type="ECO:0000256" key="3">
    <source>
        <dbReference type="ARBA" id="ARBA00005995"/>
    </source>
</evidence>
<evidence type="ECO:0000313" key="11">
    <source>
        <dbReference type="WBParaSite" id="L893_g7752.t1"/>
    </source>
</evidence>
<proteinExistence type="inferred from homology"/>
<dbReference type="Gene3D" id="3.90.660.10">
    <property type="match status" value="1"/>
</dbReference>
<evidence type="ECO:0000256" key="5">
    <source>
        <dbReference type="ARBA" id="ARBA00022630"/>
    </source>
</evidence>
<keyword evidence="7" id="KW-0560">Oxidoreductase</keyword>
<feature type="transmembrane region" description="Helical" evidence="8">
    <location>
        <begin position="132"/>
        <end position="155"/>
    </location>
</feature>
<dbReference type="GO" id="GO:0046592">
    <property type="term" value="F:polyamine oxidase activity"/>
    <property type="evidence" value="ECO:0007669"/>
    <property type="project" value="TreeGrafter"/>
</dbReference>
<keyword evidence="8" id="KW-1133">Transmembrane helix</keyword>
<evidence type="ECO:0000256" key="6">
    <source>
        <dbReference type="ARBA" id="ARBA00022827"/>
    </source>
</evidence>
<comment type="cofactor">
    <cofactor evidence="1">
        <name>FAD</name>
        <dbReference type="ChEBI" id="CHEBI:57692"/>
    </cofactor>
</comment>
<comment type="similarity">
    <text evidence="3">Belongs to the flavin monoamine oxidase family.</text>
</comment>
<evidence type="ECO:0000313" key="10">
    <source>
        <dbReference type="Proteomes" id="UP000095287"/>
    </source>
</evidence>
<organism evidence="10 11">
    <name type="scientific">Steinernema glaseri</name>
    <dbReference type="NCBI Taxonomy" id="37863"/>
    <lineage>
        <taxon>Eukaryota</taxon>
        <taxon>Metazoa</taxon>
        <taxon>Ecdysozoa</taxon>
        <taxon>Nematoda</taxon>
        <taxon>Chromadorea</taxon>
        <taxon>Rhabditida</taxon>
        <taxon>Tylenchina</taxon>
        <taxon>Panagrolaimomorpha</taxon>
        <taxon>Strongyloidoidea</taxon>
        <taxon>Steinernematidae</taxon>
        <taxon>Steinernema</taxon>
    </lineage>
</organism>
<evidence type="ECO:0000256" key="8">
    <source>
        <dbReference type="SAM" id="Phobius"/>
    </source>
</evidence>
<dbReference type="SUPFAM" id="SSF54373">
    <property type="entry name" value="FAD-linked reductases, C-terminal domain"/>
    <property type="match status" value="1"/>
</dbReference>